<proteinExistence type="predicted"/>
<evidence type="ECO:0000313" key="1">
    <source>
        <dbReference type="EMBL" id="WPF89146.1"/>
    </source>
</evidence>
<accession>A0AAF0Z9Z4</accession>
<gene>
    <name evidence="1" type="ORF">SAY89_02385</name>
</gene>
<dbReference type="RefSeq" id="WP_320001762.1">
    <property type="nucleotide sequence ID" value="NZ_CP138348.1"/>
</dbReference>
<dbReference type="AlphaFoldDB" id="A0AAF0Z9Z4"/>
<organism evidence="1">
    <name type="scientific">Cyanobacterium aponinum AL20115</name>
    <dbReference type="NCBI Taxonomy" id="3090662"/>
    <lineage>
        <taxon>Bacteria</taxon>
        <taxon>Bacillati</taxon>
        <taxon>Cyanobacteriota</taxon>
        <taxon>Cyanophyceae</taxon>
        <taxon>Oscillatoriophycideae</taxon>
        <taxon>Chroococcales</taxon>
        <taxon>Geminocystaceae</taxon>
        <taxon>Cyanobacterium</taxon>
    </lineage>
</organism>
<reference evidence="1" key="1">
    <citation type="submission" date="2023-11" db="EMBL/GenBank/DDBJ databases">
        <title>Genome sequence of Cyanobacterium aponinum BCRC AL20115.</title>
        <authorList>
            <person name="Chang H.-Y."/>
            <person name="Lin K.-M."/>
            <person name="Hsueh H.-T."/>
            <person name="Chu H.-A."/>
            <person name="Kuo C.-H."/>
        </authorList>
    </citation>
    <scope>NUCLEOTIDE SEQUENCE</scope>
    <source>
        <strain evidence="1">AL20115</strain>
    </source>
</reference>
<name>A0AAF0Z9Z4_9CHRO</name>
<protein>
    <submittedName>
        <fullName evidence="1">Uncharacterized protein</fullName>
    </submittedName>
</protein>
<sequence>MKSGIPGVQTPTQPWWNRPLLGNQSLLQWLKTVLSFQSKQEIPESTIQLYTNSFGQLKNIAAIARTIDKEKFTSKEFINFLMLNRQFESNAGAYEGLRNSIELLRVALETKESFLKIEATETRYRSFSQQEFYDYVYNLLVKDMEVAQFQEAIQKQLVRVIPKIKSDEGKAAIQSYVNHLETVCKDKLGLKLLYLFKQYDMSNFSLLRTVGEIADSFYDKDLDSLKEFMVVVQVNADIFLKLGQIIQVPQKKNVPETYAITLQYIALRNRHQNSFAQFQQLLGLLRQWENFYNPIIAIAKEYPPSEYKQPDIFKADIPGLEIYNKYQTHL</sequence>
<dbReference type="EMBL" id="CP138348">
    <property type="protein sequence ID" value="WPF89146.1"/>
    <property type="molecule type" value="Genomic_DNA"/>
</dbReference>